<accession>A0A9P4N090</accession>
<dbReference type="Proteomes" id="UP000800093">
    <property type="component" value="Unassembled WGS sequence"/>
</dbReference>
<organism evidence="1 2">
    <name type="scientific">Lojkania enalia</name>
    <dbReference type="NCBI Taxonomy" id="147567"/>
    <lineage>
        <taxon>Eukaryota</taxon>
        <taxon>Fungi</taxon>
        <taxon>Dikarya</taxon>
        <taxon>Ascomycota</taxon>
        <taxon>Pezizomycotina</taxon>
        <taxon>Dothideomycetes</taxon>
        <taxon>Pleosporomycetidae</taxon>
        <taxon>Pleosporales</taxon>
        <taxon>Pleosporales incertae sedis</taxon>
        <taxon>Lojkania</taxon>
    </lineage>
</organism>
<protein>
    <submittedName>
        <fullName evidence="1">Uncharacterized protein</fullName>
    </submittedName>
</protein>
<comment type="caution">
    <text evidence="1">The sequence shown here is derived from an EMBL/GenBank/DDBJ whole genome shotgun (WGS) entry which is preliminary data.</text>
</comment>
<gene>
    <name evidence="1" type="ORF">CC78DRAFT_29790</name>
</gene>
<sequence length="209" mass="23599">MIHAFIDPSIPSQISNQNTLYVEGAGVRPISSSLRFRVPLFELALLWKIHICSMHHTCPPLFKPQSSASMRQEIETKQKLLANARTHHLIRTFQSHPVCSTPQVPTHLRLANFVGPKSLFASVGVSALTDGFGRLTPDFAAVHVLRTRFDTSDVSIILERLVLRRGPEHLAKLHPMLTRIRGDTTVYFTLSTLANKTTLDTILRRWHRP</sequence>
<keyword evidence="2" id="KW-1185">Reference proteome</keyword>
<name>A0A9P4N090_9PLEO</name>
<proteinExistence type="predicted"/>
<dbReference type="EMBL" id="ML986686">
    <property type="protein sequence ID" value="KAF2260248.1"/>
    <property type="molecule type" value="Genomic_DNA"/>
</dbReference>
<reference evidence="2" key="1">
    <citation type="journal article" date="2020" name="Stud. Mycol.">
        <title>101 Dothideomycetes genomes: A test case for predicting lifestyles and emergence of pathogens.</title>
        <authorList>
            <person name="Haridas S."/>
            <person name="Albert R."/>
            <person name="Binder M."/>
            <person name="Bloem J."/>
            <person name="LaButti K."/>
            <person name="Salamov A."/>
            <person name="Andreopoulos B."/>
            <person name="Baker S."/>
            <person name="Barry K."/>
            <person name="Bills G."/>
            <person name="Bluhm B."/>
            <person name="Cannon C."/>
            <person name="Castanera R."/>
            <person name="Culley D."/>
            <person name="Daum C."/>
            <person name="Ezra D."/>
            <person name="Gonzalez J."/>
            <person name="Henrissat B."/>
            <person name="Kuo A."/>
            <person name="Liang C."/>
            <person name="Lipzen A."/>
            <person name="Lutzoni F."/>
            <person name="Magnuson J."/>
            <person name="Mondo S."/>
            <person name="Nolan M."/>
            <person name="Ohm R."/>
            <person name="Pangilinan J."/>
            <person name="Park H.-J."/>
            <person name="Ramirez L."/>
            <person name="Alfaro M."/>
            <person name="Sun H."/>
            <person name="Tritt A."/>
            <person name="Yoshinaga Y."/>
            <person name="Zwiers L.-H."/>
            <person name="Turgeon B."/>
            <person name="Goodwin S."/>
            <person name="Spatafora J."/>
            <person name="Crous P."/>
            <person name="Grigoriev I."/>
        </authorList>
    </citation>
    <scope>NUCLEOTIDE SEQUENCE [LARGE SCALE GENOMIC DNA]</scope>
    <source>
        <strain evidence="2">CBS 304.66</strain>
    </source>
</reference>
<evidence type="ECO:0000313" key="2">
    <source>
        <dbReference type="Proteomes" id="UP000800093"/>
    </source>
</evidence>
<dbReference type="AlphaFoldDB" id="A0A9P4N090"/>
<evidence type="ECO:0000313" key="1">
    <source>
        <dbReference type="EMBL" id="KAF2260248.1"/>
    </source>
</evidence>